<accession>A0A4U8Q5B2</accession>
<evidence type="ECO:0000256" key="2">
    <source>
        <dbReference type="ARBA" id="ARBA00022448"/>
    </source>
</evidence>
<keyword evidence="2" id="KW-0813">Transport</keyword>
<dbReference type="GO" id="GO:0015768">
    <property type="term" value="P:maltose transport"/>
    <property type="evidence" value="ECO:0007669"/>
    <property type="project" value="TreeGrafter"/>
</dbReference>
<dbReference type="GO" id="GO:0055085">
    <property type="term" value="P:transmembrane transport"/>
    <property type="evidence" value="ECO:0007669"/>
    <property type="project" value="InterPro"/>
</dbReference>
<dbReference type="AlphaFoldDB" id="A0A4U8Q5B2"/>
<evidence type="ECO:0000256" key="1">
    <source>
        <dbReference type="ARBA" id="ARBA00008520"/>
    </source>
</evidence>
<evidence type="ECO:0000256" key="3">
    <source>
        <dbReference type="ARBA" id="ARBA00022729"/>
    </source>
</evidence>
<reference evidence="6 7" key="1">
    <citation type="journal article" date="2019" name="Anaerobe">
        <title>Detection of Robinsoniella peoriensis in multiple bone samples of a trauma patient.</title>
        <authorList>
            <person name="Schrottner P."/>
            <person name="Hartwich K."/>
            <person name="Bunk B."/>
            <person name="Schober I."/>
            <person name="Helbig S."/>
            <person name="Rudolph W.W."/>
            <person name="Gunzer F."/>
        </authorList>
    </citation>
    <scope>NUCLEOTIDE SEQUENCE [LARGE SCALE GENOMIC DNA]</scope>
    <source>
        <strain evidence="6 7">DSM 106044</strain>
    </source>
</reference>
<keyword evidence="3 5" id="KW-0732">Signal</keyword>
<organism evidence="6 7">
    <name type="scientific">Robinsoniella peoriensis</name>
    <dbReference type="NCBI Taxonomy" id="180332"/>
    <lineage>
        <taxon>Bacteria</taxon>
        <taxon>Bacillati</taxon>
        <taxon>Bacillota</taxon>
        <taxon>Clostridia</taxon>
        <taxon>Lachnospirales</taxon>
        <taxon>Lachnospiraceae</taxon>
        <taxon>Robinsoniella</taxon>
    </lineage>
</organism>
<keyword evidence="7" id="KW-1185">Reference proteome</keyword>
<dbReference type="Pfam" id="PF13416">
    <property type="entry name" value="SBP_bac_8"/>
    <property type="match status" value="1"/>
</dbReference>
<dbReference type="PANTHER" id="PTHR30061">
    <property type="entry name" value="MALTOSE-BINDING PERIPLASMIC PROTEIN"/>
    <property type="match status" value="1"/>
</dbReference>
<dbReference type="Proteomes" id="UP000306509">
    <property type="component" value="Unassembled WGS sequence"/>
</dbReference>
<dbReference type="PANTHER" id="PTHR30061:SF50">
    <property type="entry name" value="MALTOSE_MALTODEXTRIN-BINDING PERIPLASMIC PROTEIN"/>
    <property type="match status" value="1"/>
</dbReference>
<sequence precursor="true">MKKRLAIILAMALGATTLFGCSAASDSGGTTETGTKTDEAAETDAGTKSDAGTEAVSEAGSNEENTSASTQGESTAAAEGREEVVLWHYITELEKEALENTISEYNESQNKVYVKAEYVPREELLKQYTIGAVSGELPDIGIIDCTDHSSFASMGIFADLTEKFQSWEENQFLEGPMDSCTYQDKIYGIPFNSNCLALYYDKDELAEANIEVPTTWYELEKAAEALTKDGRYGLAMSAIKTEEATFQFIPFLLSAGGDPEHLNTPEAQSALEFIAGLIDKGYMSKEIINWGQTDIEKQFAAGQASMMINGPWSNNLIENDAPDKNWGVAMIPKDNEFASVLGGENLAVSKDANIDACWDFITWFESKDVSKKLCGEIKKFSPRSDVSGEETFPDDEVMAVFGEQLKVAKARGPHPKWTELSTAIQLGIQQALTGEKSVPDALEEAQKTVDEINATIK</sequence>
<dbReference type="Gene3D" id="3.40.190.10">
    <property type="entry name" value="Periplasmic binding protein-like II"/>
    <property type="match status" value="2"/>
</dbReference>
<dbReference type="RefSeq" id="WP_138002945.1">
    <property type="nucleotide sequence ID" value="NZ_QGQD01000061.1"/>
</dbReference>
<feature type="region of interest" description="Disordered" evidence="4">
    <location>
        <begin position="22"/>
        <end position="79"/>
    </location>
</feature>
<feature type="compositionally biased region" description="Polar residues" evidence="4">
    <location>
        <begin position="59"/>
        <end position="74"/>
    </location>
</feature>
<evidence type="ECO:0000256" key="5">
    <source>
        <dbReference type="SAM" id="SignalP"/>
    </source>
</evidence>
<dbReference type="GO" id="GO:0055052">
    <property type="term" value="C:ATP-binding cassette (ABC) transporter complex, substrate-binding subunit-containing"/>
    <property type="evidence" value="ECO:0007669"/>
    <property type="project" value="TreeGrafter"/>
</dbReference>
<dbReference type="CDD" id="cd14748">
    <property type="entry name" value="PBP2_UgpB"/>
    <property type="match status" value="1"/>
</dbReference>
<gene>
    <name evidence="6" type="primary">malE</name>
    <name evidence="6" type="ORF">DSM106044_03218</name>
</gene>
<evidence type="ECO:0000313" key="6">
    <source>
        <dbReference type="EMBL" id="TLC99916.1"/>
    </source>
</evidence>
<name>A0A4U8Q5B2_9FIRM</name>
<comment type="similarity">
    <text evidence="1">Belongs to the bacterial solute-binding protein 1 family.</text>
</comment>
<dbReference type="InterPro" id="IPR006061">
    <property type="entry name" value="SBP_1_CS"/>
</dbReference>
<dbReference type="SUPFAM" id="SSF53850">
    <property type="entry name" value="Periplasmic binding protein-like II"/>
    <property type="match status" value="1"/>
</dbReference>
<proteinExistence type="inferred from homology"/>
<dbReference type="GO" id="GO:0042956">
    <property type="term" value="P:maltodextrin transmembrane transport"/>
    <property type="evidence" value="ECO:0007669"/>
    <property type="project" value="TreeGrafter"/>
</dbReference>
<feature type="chain" id="PRO_5039544549" evidence="5">
    <location>
        <begin position="21"/>
        <end position="457"/>
    </location>
</feature>
<comment type="caution">
    <text evidence="6">The sequence shown here is derived from an EMBL/GenBank/DDBJ whole genome shotgun (WGS) entry which is preliminary data.</text>
</comment>
<evidence type="ECO:0000256" key="4">
    <source>
        <dbReference type="SAM" id="MobiDB-lite"/>
    </source>
</evidence>
<protein>
    <submittedName>
        <fullName evidence="6">Maltodextrin-binding protein</fullName>
    </submittedName>
</protein>
<evidence type="ECO:0000313" key="7">
    <source>
        <dbReference type="Proteomes" id="UP000306509"/>
    </source>
</evidence>
<feature type="compositionally biased region" description="Low complexity" evidence="4">
    <location>
        <begin position="22"/>
        <end position="34"/>
    </location>
</feature>
<dbReference type="PROSITE" id="PS51257">
    <property type="entry name" value="PROKAR_LIPOPROTEIN"/>
    <property type="match status" value="1"/>
</dbReference>
<dbReference type="PROSITE" id="PS01037">
    <property type="entry name" value="SBP_BACTERIAL_1"/>
    <property type="match status" value="1"/>
</dbReference>
<dbReference type="InterPro" id="IPR006059">
    <property type="entry name" value="SBP"/>
</dbReference>
<feature type="signal peptide" evidence="5">
    <location>
        <begin position="1"/>
        <end position="20"/>
    </location>
</feature>
<dbReference type="EMBL" id="QGQD01000061">
    <property type="protein sequence ID" value="TLC99916.1"/>
    <property type="molecule type" value="Genomic_DNA"/>
</dbReference>
<dbReference type="STRING" id="180332.GCA_000797495_00936"/>
<dbReference type="GO" id="GO:1901982">
    <property type="term" value="F:maltose binding"/>
    <property type="evidence" value="ECO:0007669"/>
    <property type="project" value="TreeGrafter"/>
</dbReference>